<evidence type="ECO:0000313" key="1">
    <source>
        <dbReference type="EMBL" id="CAI9700355.1"/>
    </source>
</evidence>
<dbReference type="Proteomes" id="UP001162501">
    <property type="component" value="Chromosome 21"/>
</dbReference>
<reference evidence="1" key="1">
    <citation type="submission" date="2023-05" db="EMBL/GenBank/DDBJ databases">
        <authorList>
            <consortium name="ELIXIR-Norway"/>
        </authorList>
    </citation>
    <scope>NUCLEOTIDE SEQUENCE</scope>
</reference>
<dbReference type="EMBL" id="OX596105">
    <property type="protein sequence ID" value="CAI9700355.1"/>
    <property type="molecule type" value="Genomic_DNA"/>
</dbReference>
<gene>
    <name evidence="1" type="ORF">MRATA1EN3_LOCUS11568</name>
</gene>
<evidence type="ECO:0000313" key="2">
    <source>
        <dbReference type="Proteomes" id="UP001162501"/>
    </source>
</evidence>
<organism evidence="1 2">
    <name type="scientific">Rangifer tarandus platyrhynchus</name>
    <name type="common">Svalbard reindeer</name>
    <dbReference type="NCBI Taxonomy" id="3082113"/>
    <lineage>
        <taxon>Eukaryota</taxon>
        <taxon>Metazoa</taxon>
        <taxon>Chordata</taxon>
        <taxon>Craniata</taxon>
        <taxon>Vertebrata</taxon>
        <taxon>Euteleostomi</taxon>
        <taxon>Mammalia</taxon>
        <taxon>Eutheria</taxon>
        <taxon>Laurasiatheria</taxon>
        <taxon>Artiodactyla</taxon>
        <taxon>Ruminantia</taxon>
        <taxon>Pecora</taxon>
        <taxon>Cervidae</taxon>
        <taxon>Odocoileinae</taxon>
        <taxon>Rangifer</taxon>
    </lineage>
</organism>
<sequence>MRLALARAVAPATLKGQRPLRRTLAPSPPGLVLPLPLFRSQRVPGPRPPAWDSRRPSPAAPHLSPFGRREHPAAPRAPGPCARSSAARVPVPRSPGALTPAARAACAFSPALRTRPRSAPMGRPGGQVLRPGPRQGGAEPGRGLPTASGPGEAAAAPGAARGRVRAAHARRASRARGLRAVAGHPAQETRARPRARSAGPTARPAPPARGAVPAEAALPLWAPSAGKDWGVQERPESP</sequence>
<protein>
    <submittedName>
        <fullName evidence="1">Uncharacterized protein</fullName>
    </submittedName>
</protein>
<proteinExistence type="predicted"/>
<name>A0ACB0EIA4_RANTA</name>
<accession>A0ACB0EIA4</accession>